<accession>A0AB39AJZ2</accession>
<proteinExistence type="predicted"/>
<name>A0AB39AJZ2_9CAUD</name>
<protein>
    <submittedName>
        <fullName evidence="1">Uncharacterized protein</fullName>
    </submittedName>
</protein>
<sequence length="67" mass="7858">MTYNEYNGLSEQKQYDILAEYLITYEIVTQDEFSLVTSINGQNLEALESMLYVRTGYRSYGQLLDEE</sequence>
<evidence type="ECO:0000313" key="1">
    <source>
        <dbReference type="EMBL" id="XDG30949.1"/>
    </source>
</evidence>
<reference evidence="1" key="1">
    <citation type="submission" date="2024-06" db="EMBL/GenBank/DDBJ databases">
        <authorList>
            <person name="Yang R."/>
        </authorList>
    </citation>
    <scope>NUCLEOTIDE SEQUENCE</scope>
</reference>
<dbReference type="EMBL" id="PP934186">
    <property type="protein sequence ID" value="XDG30949.1"/>
    <property type="molecule type" value="Genomic_DNA"/>
</dbReference>
<organism evidence="1">
    <name type="scientific">Vibrio phage P018-4</name>
    <dbReference type="NCBI Taxonomy" id="3229728"/>
    <lineage>
        <taxon>Viruses</taxon>
        <taxon>Duplodnaviria</taxon>
        <taxon>Heunggongvirae</taxon>
        <taxon>Uroviricota</taxon>
        <taxon>Caudoviricetes</taxon>
    </lineage>
</organism>